<reference evidence="4 5" key="1">
    <citation type="journal article" date="2021" name="Elife">
        <title>Chloroplast acquisition without the gene transfer in kleptoplastic sea slugs, Plakobranchus ocellatus.</title>
        <authorList>
            <person name="Maeda T."/>
            <person name="Takahashi S."/>
            <person name="Yoshida T."/>
            <person name="Shimamura S."/>
            <person name="Takaki Y."/>
            <person name="Nagai Y."/>
            <person name="Toyoda A."/>
            <person name="Suzuki Y."/>
            <person name="Arimoto A."/>
            <person name="Ishii H."/>
            <person name="Satoh N."/>
            <person name="Nishiyama T."/>
            <person name="Hasebe M."/>
            <person name="Maruyama T."/>
            <person name="Minagawa J."/>
            <person name="Obokata J."/>
            <person name="Shigenobu S."/>
        </authorList>
    </citation>
    <scope>NUCLEOTIDE SEQUENCE [LARGE SCALE GENOMIC DNA]</scope>
</reference>
<keyword evidence="1" id="KW-1015">Disulfide bond</keyword>
<dbReference type="InterPro" id="IPR016186">
    <property type="entry name" value="C-type_lectin-like/link_sf"/>
</dbReference>
<dbReference type="InterPro" id="IPR001304">
    <property type="entry name" value="C-type_lectin-like"/>
</dbReference>
<feature type="chain" id="PRO_5043943540" evidence="2">
    <location>
        <begin position="21"/>
        <end position="163"/>
    </location>
</feature>
<dbReference type="Pfam" id="PF00059">
    <property type="entry name" value="Lectin_C"/>
    <property type="match status" value="1"/>
</dbReference>
<protein>
    <submittedName>
        <fullName evidence="4">Cd209 antigen</fullName>
    </submittedName>
</protein>
<dbReference type="EMBL" id="BLXT01002305">
    <property type="protein sequence ID" value="GFN92980.1"/>
    <property type="molecule type" value="Genomic_DNA"/>
</dbReference>
<evidence type="ECO:0000313" key="5">
    <source>
        <dbReference type="Proteomes" id="UP000735302"/>
    </source>
</evidence>
<gene>
    <name evidence="4" type="ORF">PoB_001948600</name>
</gene>
<keyword evidence="2" id="KW-0732">Signal</keyword>
<dbReference type="PROSITE" id="PS50041">
    <property type="entry name" value="C_TYPE_LECTIN_2"/>
    <property type="match status" value="1"/>
</dbReference>
<proteinExistence type="predicted"/>
<evidence type="ECO:0000259" key="3">
    <source>
        <dbReference type="PROSITE" id="PS50041"/>
    </source>
</evidence>
<dbReference type="SMART" id="SM00034">
    <property type="entry name" value="CLECT"/>
    <property type="match status" value="1"/>
</dbReference>
<accession>A0AAV3ZEC0</accession>
<sequence>MKLFTYMSVLLIWLLRGVLRVDPYTDVPTYYVSKVYPKTNSVYFLSKRRAQGLERMNELCKTIGAYLVELDSRDEQKFVSAFLRAHSKSFAIIGANDVRREGIFVHYNSKKPIPALRWYRTQPDNWRNEEDCVRMWPYGLNDVTCRLRGAYMCELRLKGYHGK</sequence>
<keyword evidence="5" id="KW-1185">Reference proteome</keyword>
<name>A0AAV3ZEC0_9GAST</name>
<feature type="signal peptide" evidence="2">
    <location>
        <begin position="1"/>
        <end position="20"/>
    </location>
</feature>
<dbReference type="SUPFAM" id="SSF56436">
    <property type="entry name" value="C-type lectin-like"/>
    <property type="match status" value="1"/>
</dbReference>
<feature type="domain" description="C-type lectin" evidence="3">
    <location>
        <begin position="38"/>
        <end position="154"/>
    </location>
</feature>
<dbReference type="AlphaFoldDB" id="A0AAV3ZEC0"/>
<organism evidence="4 5">
    <name type="scientific">Plakobranchus ocellatus</name>
    <dbReference type="NCBI Taxonomy" id="259542"/>
    <lineage>
        <taxon>Eukaryota</taxon>
        <taxon>Metazoa</taxon>
        <taxon>Spiralia</taxon>
        <taxon>Lophotrochozoa</taxon>
        <taxon>Mollusca</taxon>
        <taxon>Gastropoda</taxon>
        <taxon>Heterobranchia</taxon>
        <taxon>Euthyneura</taxon>
        <taxon>Panpulmonata</taxon>
        <taxon>Sacoglossa</taxon>
        <taxon>Placobranchoidea</taxon>
        <taxon>Plakobranchidae</taxon>
        <taxon>Plakobranchus</taxon>
    </lineage>
</organism>
<dbReference type="InterPro" id="IPR018378">
    <property type="entry name" value="C-type_lectin_CS"/>
</dbReference>
<dbReference type="PROSITE" id="PS00615">
    <property type="entry name" value="C_TYPE_LECTIN_1"/>
    <property type="match status" value="1"/>
</dbReference>
<comment type="caution">
    <text evidence="4">The sequence shown here is derived from an EMBL/GenBank/DDBJ whole genome shotgun (WGS) entry which is preliminary data.</text>
</comment>
<evidence type="ECO:0000313" key="4">
    <source>
        <dbReference type="EMBL" id="GFN92980.1"/>
    </source>
</evidence>
<dbReference type="Gene3D" id="3.10.100.10">
    <property type="entry name" value="Mannose-Binding Protein A, subunit A"/>
    <property type="match status" value="1"/>
</dbReference>
<evidence type="ECO:0000256" key="1">
    <source>
        <dbReference type="ARBA" id="ARBA00023157"/>
    </source>
</evidence>
<dbReference type="Proteomes" id="UP000735302">
    <property type="component" value="Unassembled WGS sequence"/>
</dbReference>
<dbReference type="InterPro" id="IPR016187">
    <property type="entry name" value="CTDL_fold"/>
</dbReference>
<evidence type="ECO:0000256" key="2">
    <source>
        <dbReference type="SAM" id="SignalP"/>
    </source>
</evidence>